<feature type="region of interest" description="Disordered" evidence="1">
    <location>
        <begin position="32"/>
        <end position="66"/>
    </location>
</feature>
<keyword evidence="3" id="KW-1185">Reference proteome</keyword>
<dbReference type="AlphaFoldDB" id="A0A0M8P8F3"/>
<gene>
    <name evidence="2" type="ORF">ACN38_g1793</name>
</gene>
<organism evidence="2 3">
    <name type="scientific">Penicillium nordicum</name>
    <dbReference type="NCBI Taxonomy" id="229535"/>
    <lineage>
        <taxon>Eukaryota</taxon>
        <taxon>Fungi</taxon>
        <taxon>Dikarya</taxon>
        <taxon>Ascomycota</taxon>
        <taxon>Pezizomycotina</taxon>
        <taxon>Eurotiomycetes</taxon>
        <taxon>Eurotiomycetidae</taxon>
        <taxon>Eurotiales</taxon>
        <taxon>Aspergillaceae</taxon>
        <taxon>Penicillium</taxon>
    </lineage>
</organism>
<dbReference type="EMBL" id="LHQQ01000018">
    <property type="protein sequence ID" value="KOS47278.1"/>
    <property type="molecule type" value="Genomic_DNA"/>
</dbReference>
<reference evidence="2 3" key="1">
    <citation type="submission" date="2015-08" db="EMBL/GenBank/DDBJ databases">
        <title>Genome sequencing of Penicillium nordicum.</title>
        <authorList>
            <person name="Nguyen H.D."/>
            <person name="Seifert K.A."/>
        </authorList>
    </citation>
    <scope>NUCLEOTIDE SEQUENCE [LARGE SCALE GENOMIC DNA]</scope>
    <source>
        <strain evidence="2 3">DAOMC 185683</strain>
    </source>
</reference>
<evidence type="ECO:0000313" key="3">
    <source>
        <dbReference type="Proteomes" id="UP000037696"/>
    </source>
</evidence>
<proteinExistence type="predicted"/>
<sequence length="66" mass="7258">MAAVYKVDHNISPSERTKLKKIKIKKVIARRRSGNLRSNGTQAEEDGDPCGIAPNVANVTNDNPNR</sequence>
<comment type="caution">
    <text evidence="2">The sequence shown here is derived from an EMBL/GenBank/DDBJ whole genome shotgun (WGS) entry which is preliminary data.</text>
</comment>
<evidence type="ECO:0000256" key="1">
    <source>
        <dbReference type="SAM" id="MobiDB-lite"/>
    </source>
</evidence>
<name>A0A0M8P8F3_9EURO</name>
<feature type="compositionally biased region" description="Polar residues" evidence="1">
    <location>
        <begin position="57"/>
        <end position="66"/>
    </location>
</feature>
<protein>
    <submittedName>
        <fullName evidence="2">Uncharacterized protein</fullName>
    </submittedName>
</protein>
<evidence type="ECO:0000313" key="2">
    <source>
        <dbReference type="EMBL" id="KOS47278.1"/>
    </source>
</evidence>
<accession>A0A0M8P8F3</accession>
<dbReference type="Proteomes" id="UP000037696">
    <property type="component" value="Unassembled WGS sequence"/>
</dbReference>